<dbReference type="AlphaFoldDB" id="A0A1G9A784"/>
<protein>
    <recommendedName>
        <fullName evidence="1">DUF7129 domain-containing protein</fullName>
    </recommendedName>
</protein>
<feature type="domain" description="DUF7129" evidence="1">
    <location>
        <begin position="4"/>
        <end position="46"/>
    </location>
</feature>
<dbReference type="Pfam" id="PF23455">
    <property type="entry name" value="DUF7129"/>
    <property type="match status" value="1"/>
</dbReference>
<evidence type="ECO:0000313" key="2">
    <source>
        <dbReference type="EMBL" id="SDK23189.1"/>
    </source>
</evidence>
<dbReference type="NCBIfam" id="NF033497">
    <property type="entry name" value="rubre_like_arch"/>
    <property type="match status" value="1"/>
</dbReference>
<name>A0A1G9A784_9EURY</name>
<gene>
    <name evidence="2" type="ORF">SAMN04515672_2607</name>
</gene>
<accession>A0A1G9A784</accession>
<dbReference type="RefSeq" id="WP_139171300.1">
    <property type="nucleotide sequence ID" value="NZ_FNFE01000003.1"/>
</dbReference>
<dbReference type="OrthoDB" id="280213at2157"/>
<organism evidence="2 3">
    <name type="scientific">Natronorubrum texcoconense</name>
    <dbReference type="NCBI Taxonomy" id="1095776"/>
    <lineage>
        <taxon>Archaea</taxon>
        <taxon>Methanobacteriati</taxon>
        <taxon>Methanobacteriota</taxon>
        <taxon>Stenosarchaea group</taxon>
        <taxon>Halobacteria</taxon>
        <taxon>Halobacteriales</taxon>
        <taxon>Natrialbaceae</taxon>
        <taxon>Natronorubrum</taxon>
    </lineage>
</organism>
<keyword evidence="3" id="KW-1185">Reference proteome</keyword>
<dbReference type="InterPro" id="IPR055553">
    <property type="entry name" value="DUF7129"/>
</dbReference>
<evidence type="ECO:0000259" key="1">
    <source>
        <dbReference type="Pfam" id="PF23455"/>
    </source>
</evidence>
<dbReference type="EMBL" id="FNFE01000003">
    <property type="protein sequence ID" value="SDK23189.1"/>
    <property type="molecule type" value="Genomic_DNA"/>
</dbReference>
<evidence type="ECO:0000313" key="3">
    <source>
        <dbReference type="Proteomes" id="UP000198882"/>
    </source>
</evidence>
<dbReference type="Proteomes" id="UP000198882">
    <property type="component" value="Unassembled WGS sequence"/>
</dbReference>
<proteinExistence type="predicted"/>
<reference evidence="3" key="1">
    <citation type="submission" date="2016-10" db="EMBL/GenBank/DDBJ databases">
        <authorList>
            <person name="Varghese N."/>
            <person name="Submissions S."/>
        </authorList>
    </citation>
    <scope>NUCLEOTIDE SEQUENCE [LARGE SCALE GENOMIC DNA]</scope>
    <source>
        <strain evidence="3">B4,CECT 8067,JCM 17497</strain>
    </source>
</reference>
<sequence length="46" mass="5216">MVYSDPYTPTRSYYECLDCGYREATESLRSCPDCDGATRNIAVGRE</sequence>